<dbReference type="CDD" id="cd05466">
    <property type="entry name" value="PBP2_LTTR_substrate"/>
    <property type="match status" value="1"/>
</dbReference>
<dbReference type="RefSeq" id="WP_133603833.1">
    <property type="nucleotide sequence ID" value="NZ_JAUFPJ010000003.1"/>
</dbReference>
<evidence type="ECO:0000256" key="2">
    <source>
        <dbReference type="ARBA" id="ARBA00023015"/>
    </source>
</evidence>
<name>A0A4R6N2A2_9BURK</name>
<dbReference type="Gene3D" id="1.10.10.10">
    <property type="entry name" value="Winged helix-like DNA-binding domain superfamily/Winged helix DNA-binding domain"/>
    <property type="match status" value="1"/>
</dbReference>
<evidence type="ECO:0000256" key="3">
    <source>
        <dbReference type="ARBA" id="ARBA00023125"/>
    </source>
</evidence>
<protein>
    <submittedName>
        <fullName evidence="6">LysR family transcriptional regulator</fullName>
    </submittedName>
</protein>
<evidence type="ECO:0000313" key="6">
    <source>
        <dbReference type="EMBL" id="TDP09207.1"/>
    </source>
</evidence>
<dbReference type="SUPFAM" id="SSF46785">
    <property type="entry name" value="Winged helix' DNA-binding domain"/>
    <property type="match status" value="1"/>
</dbReference>
<dbReference type="GO" id="GO:0000976">
    <property type="term" value="F:transcription cis-regulatory region binding"/>
    <property type="evidence" value="ECO:0007669"/>
    <property type="project" value="TreeGrafter"/>
</dbReference>
<keyword evidence="3" id="KW-0238">DNA-binding</keyword>
<keyword evidence="4" id="KW-0804">Transcription</keyword>
<dbReference type="AlphaFoldDB" id="A0A4R6N2A2"/>
<proteinExistence type="inferred from homology"/>
<evidence type="ECO:0000313" key="7">
    <source>
        <dbReference type="Proteomes" id="UP000295357"/>
    </source>
</evidence>
<dbReference type="PANTHER" id="PTHR30126:SF91">
    <property type="entry name" value="LYSR FAMILY TRANSCRIPTIONAL REGULATOR"/>
    <property type="match status" value="1"/>
</dbReference>
<dbReference type="OrthoDB" id="196624at2"/>
<comment type="similarity">
    <text evidence="1">Belongs to the LysR transcriptional regulatory family.</text>
</comment>
<accession>A0A4R6N2A2</accession>
<feature type="domain" description="HTH lysR-type" evidence="5">
    <location>
        <begin position="3"/>
        <end position="60"/>
    </location>
</feature>
<keyword evidence="2" id="KW-0805">Transcription regulation</keyword>
<evidence type="ECO:0000259" key="5">
    <source>
        <dbReference type="PROSITE" id="PS50931"/>
    </source>
</evidence>
<dbReference type="Pfam" id="PF03466">
    <property type="entry name" value="LysR_substrate"/>
    <property type="match status" value="1"/>
</dbReference>
<keyword evidence="7" id="KW-1185">Reference proteome</keyword>
<dbReference type="EMBL" id="SNXE01000005">
    <property type="protein sequence ID" value="TDP09207.1"/>
    <property type="molecule type" value="Genomic_DNA"/>
</dbReference>
<dbReference type="Proteomes" id="UP000295357">
    <property type="component" value="Unassembled WGS sequence"/>
</dbReference>
<gene>
    <name evidence="6" type="ORF">DFR39_10543</name>
</gene>
<dbReference type="PROSITE" id="PS50931">
    <property type="entry name" value="HTH_LYSR"/>
    <property type="match status" value="1"/>
</dbReference>
<comment type="caution">
    <text evidence="6">The sequence shown here is derived from an EMBL/GenBank/DDBJ whole genome shotgun (WGS) entry which is preliminary data.</text>
</comment>
<dbReference type="InterPro" id="IPR036390">
    <property type="entry name" value="WH_DNA-bd_sf"/>
</dbReference>
<dbReference type="SUPFAM" id="SSF53850">
    <property type="entry name" value="Periplasmic binding protein-like II"/>
    <property type="match status" value="1"/>
</dbReference>
<sequence length="293" mass="32492">MALNSDQLQLFLAVLDQGSFSAAARALGRVPSAVSMAVAQMEAELDLQLFERSTRELRPTEVARALEPQARQLVGQLGRLQAHALALHQGLERRLTLAIAPELLAVPWAEALAALAQEFPGLEVELRSAPQAEVLRLLHAGSVDLALVFERVGFDERESFEELGSELLRAVIAPRHPLAGQALRQEQWVELRQIVVARGEAAAEDPRVLVSRQVWRTDSHLASLSLVQAGLGWAFLPQRLVAPLLASGQLLLVELENMSNELRLWVDVVWRHDRPLGLGARRFIELMRRQVGR</sequence>
<dbReference type="InterPro" id="IPR036388">
    <property type="entry name" value="WH-like_DNA-bd_sf"/>
</dbReference>
<reference evidence="6 7" key="1">
    <citation type="submission" date="2019-03" db="EMBL/GenBank/DDBJ databases">
        <title>Genomic Encyclopedia of Type Strains, Phase IV (KMG-IV): sequencing the most valuable type-strain genomes for metagenomic binning, comparative biology and taxonomic classification.</title>
        <authorList>
            <person name="Goeker M."/>
        </authorList>
    </citation>
    <scope>NUCLEOTIDE SEQUENCE [LARGE SCALE GENOMIC DNA]</scope>
    <source>
        <strain evidence="6 7">DSM 25082</strain>
    </source>
</reference>
<evidence type="ECO:0000256" key="1">
    <source>
        <dbReference type="ARBA" id="ARBA00009437"/>
    </source>
</evidence>
<dbReference type="InterPro" id="IPR000847">
    <property type="entry name" value="LysR_HTH_N"/>
</dbReference>
<dbReference type="Gene3D" id="3.40.190.290">
    <property type="match status" value="1"/>
</dbReference>
<dbReference type="InterPro" id="IPR005119">
    <property type="entry name" value="LysR_subst-bd"/>
</dbReference>
<dbReference type="Pfam" id="PF00126">
    <property type="entry name" value="HTH_1"/>
    <property type="match status" value="1"/>
</dbReference>
<dbReference type="PANTHER" id="PTHR30126">
    <property type="entry name" value="HTH-TYPE TRANSCRIPTIONAL REGULATOR"/>
    <property type="match status" value="1"/>
</dbReference>
<dbReference type="GO" id="GO:0003700">
    <property type="term" value="F:DNA-binding transcription factor activity"/>
    <property type="evidence" value="ECO:0007669"/>
    <property type="project" value="InterPro"/>
</dbReference>
<evidence type="ECO:0000256" key="4">
    <source>
        <dbReference type="ARBA" id="ARBA00023163"/>
    </source>
</evidence>
<organism evidence="6 7">
    <name type="scientific">Roseateles asaccharophilus</name>
    <dbReference type="NCBI Taxonomy" id="582607"/>
    <lineage>
        <taxon>Bacteria</taxon>
        <taxon>Pseudomonadati</taxon>
        <taxon>Pseudomonadota</taxon>
        <taxon>Betaproteobacteria</taxon>
        <taxon>Burkholderiales</taxon>
        <taxon>Sphaerotilaceae</taxon>
        <taxon>Roseateles</taxon>
    </lineage>
</organism>